<feature type="transmembrane region" description="Helical" evidence="6">
    <location>
        <begin position="344"/>
        <end position="372"/>
    </location>
</feature>
<keyword evidence="5 6" id="KW-0472">Membrane</keyword>
<feature type="transmembrane region" description="Helical" evidence="6">
    <location>
        <begin position="225"/>
        <end position="258"/>
    </location>
</feature>
<dbReference type="Gene3D" id="1.20.1640.10">
    <property type="entry name" value="Multidrug efflux transporter AcrB transmembrane domain"/>
    <property type="match status" value="2"/>
</dbReference>
<dbReference type="InterPro" id="IPR050545">
    <property type="entry name" value="Mycobact_MmpL"/>
</dbReference>
<evidence type="ECO:0000259" key="7">
    <source>
        <dbReference type="PROSITE" id="PS50156"/>
    </source>
</evidence>
<evidence type="ECO:0000256" key="4">
    <source>
        <dbReference type="ARBA" id="ARBA00022989"/>
    </source>
</evidence>
<accession>A0A0A8K4I2</accession>
<dbReference type="EMBL" id="AP014648">
    <property type="protein sequence ID" value="BAQ16874.1"/>
    <property type="molecule type" value="Genomic_DNA"/>
</dbReference>
<keyword evidence="9" id="KW-1185">Reference proteome</keyword>
<dbReference type="PANTHER" id="PTHR33406:SF12">
    <property type="entry name" value="BLR2997 PROTEIN"/>
    <property type="match status" value="1"/>
</dbReference>
<comment type="subcellular location">
    <subcellularLocation>
        <location evidence="1">Cell membrane</location>
        <topology evidence="1">Multi-pass membrane protein</topology>
    </subcellularLocation>
</comment>
<feature type="transmembrane region" description="Helical" evidence="6">
    <location>
        <begin position="623"/>
        <end position="643"/>
    </location>
</feature>
<feature type="transmembrane region" description="Helical" evidence="6">
    <location>
        <begin position="318"/>
        <end position="338"/>
    </location>
</feature>
<evidence type="ECO:0000256" key="5">
    <source>
        <dbReference type="ARBA" id="ARBA00023136"/>
    </source>
</evidence>
<keyword evidence="3 6" id="KW-0812">Transmembrane</keyword>
<feature type="transmembrane region" description="Helical" evidence="6">
    <location>
        <begin position="408"/>
        <end position="427"/>
    </location>
</feature>
<dbReference type="KEGG" id="mcg:GL4_1417"/>
<dbReference type="Pfam" id="PF03176">
    <property type="entry name" value="MMPL"/>
    <property type="match status" value="2"/>
</dbReference>
<dbReference type="GO" id="GO:0005886">
    <property type="term" value="C:plasma membrane"/>
    <property type="evidence" value="ECO:0007669"/>
    <property type="project" value="UniProtKB-SubCell"/>
</dbReference>
<dbReference type="AlphaFoldDB" id="A0A0A8K4I2"/>
<protein>
    <recommendedName>
        <fullName evidence="7">SSD domain-containing protein</fullName>
    </recommendedName>
</protein>
<evidence type="ECO:0000256" key="6">
    <source>
        <dbReference type="SAM" id="Phobius"/>
    </source>
</evidence>
<feature type="transmembrane region" description="Helical" evidence="6">
    <location>
        <begin position="597"/>
        <end position="616"/>
    </location>
</feature>
<keyword evidence="2" id="KW-1003">Cell membrane</keyword>
<evidence type="ECO:0000256" key="2">
    <source>
        <dbReference type="ARBA" id="ARBA00022475"/>
    </source>
</evidence>
<feature type="domain" description="SSD" evidence="7">
    <location>
        <begin position="621"/>
        <end position="748"/>
    </location>
</feature>
<feature type="transmembrane region" description="Helical" evidence="6">
    <location>
        <begin position="270"/>
        <end position="292"/>
    </location>
</feature>
<dbReference type="InterPro" id="IPR000731">
    <property type="entry name" value="SSD"/>
</dbReference>
<feature type="transmembrane region" description="Helical" evidence="6">
    <location>
        <begin position="694"/>
        <end position="714"/>
    </location>
</feature>
<dbReference type="HOGENOM" id="CLU_008861_3_0_5"/>
<evidence type="ECO:0000256" key="3">
    <source>
        <dbReference type="ARBA" id="ARBA00022692"/>
    </source>
</evidence>
<dbReference type="SUPFAM" id="SSF82866">
    <property type="entry name" value="Multidrug efflux transporter AcrB transmembrane domain"/>
    <property type="match status" value="2"/>
</dbReference>
<feature type="transmembrane region" description="Helical" evidence="6">
    <location>
        <begin position="20"/>
        <end position="41"/>
    </location>
</feature>
<dbReference type="PROSITE" id="PS50156">
    <property type="entry name" value="SSD"/>
    <property type="match status" value="2"/>
</dbReference>
<dbReference type="PANTHER" id="PTHR33406">
    <property type="entry name" value="MEMBRANE PROTEIN MJ1562-RELATED"/>
    <property type="match status" value="1"/>
</dbReference>
<dbReference type="OrthoDB" id="9794724at2"/>
<keyword evidence="4 6" id="KW-1133">Transmembrane helix</keyword>
<proteinExistence type="predicted"/>
<dbReference type="InterPro" id="IPR004869">
    <property type="entry name" value="MMPL_dom"/>
</dbReference>
<dbReference type="RefSeq" id="WP_045365976.1">
    <property type="nucleotide sequence ID" value="NZ_AP014648.1"/>
</dbReference>
<dbReference type="STRING" id="1384459.GL4_1417"/>
<dbReference type="Proteomes" id="UP000031643">
    <property type="component" value="Chromosome"/>
</dbReference>
<organism evidence="8 9">
    <name type="scientific">Methyloceanibacter caenitepidi</name>
    <dbReference type="NCBI Taxonomy" id="1384459"/>
    <lineage>
        <taxon>Bacteria</taxon>
        <taxon>Pseudomonadati</taxon>
        <taxon>Pseudomonadota</taxon>
        <taxon>Alphaproteobacteria</taxon>
        <taxon>Hyphomicrobiales</taxon>
        <taxon>Hyphomicrobiaceae</taxon>
        <taxon>Methyloceanibacter</taxon>
    </lineage>
</organism>
<reference evidence="8 9" key="1">
    <citation type="submission" date="2014-09" db="EMBL/GenBank/DDBJ databases">
        <title>Genome sequencing of Methyloceanibacter caenitepidi Gela4.</title>
        <authorList>
            <person name="Takeuchi M."/>
            <person name="Susumu S."/>
            <person name="Kamagata Y."/>
            <person name="Oshima K."/>
            <person name="Hattori M."/>
            <person name="Iwasaki W."/>
        </authorList>
    </citation>
    <scope>NUCLEOTIDE SEQUENCE [LARGE SCALE GENOMIC DNA]</scope>
    <source>
        <strain evidence="8 9">Gela4</strain>
    </source>
</reference>
<gene>
    <name evidence="8" type="ORF">GL4_1417</name>
</gene>
<sequence length="761" mass="82304">MSAGFGLEKIGLLALRFPRATLLLIVLITLPLAYFSTKVGFSSDIREIFRSGTVDYAKFQLVEEQYPDSGQDVLLLIQSDNLFTVKNLERLRDLHLELSFANGVRDVVSMFSARHPPDNAGGAEPLFPPEITEEDLPEAKEAILDHPLVARKLLSPDGKTTLFVIAMQPYPDIEELRVVARELRDVTERMLEGTDMTVQYSGLSFLRLEIVSSLMADQMTFISVGFLIVLLISWLFFHSITYVCVAALPSVVAVIWLSGVTGWRGMEVDVMSGVVPALVIVLVVASSLHLLFKVRRELAGGADVYDAVDRSVREIGPACVLASLTTAIALFSLTLVPLKIVAGFGLTAAIGTAIAYLVTITVVPSLAFLLLSRVKRKKSLGNKADLAFGAASRCCHGVAHFALVRPRLVLGCGLVLLVGAGILYAQISPRYQYREYLPERSPAHLAMNAIDDRLAGTENIFVHIQMPPGTRIDSPESAELVKKVDAIVAGLPLVRSVTSLYGIESWAVAGEMTEDRFFSLLQEAKTPLMDRILSVDDNSTLVTGYFPGTDAADLLPVVKELEGKLDKLRAAYPNVVFTATSLSVLSAKASYEMIAQLNRSLLLAICLNIMLVGLVFRSVRAGLYCILPNLLPIMVVAGFLYLSGLGLQFTSVVAFTIGFGIAVDNTIHILNYYGLMRSHGRAVGPALEETLTTIGPVLTVGTVVLISGFAATLLSQLPNLRLFGEVAIMLLATALLANLLILPATIAILEGGPLKKSGSRH</sequence>
<evidence type="ECO:0000313" key="9">
    <source>
        <dbReference type="Proteomes" id="UP000031643"/>
    </source>
</evidence>
<feature type="transmembrane region" description="Helical" evidence="6">
    <location>
        <begin position="726"/>
        <end position="749"/>
    </location>
</feature>
<feature type="transmembrane region" description="Helical" evidence="6">
    <location>
        <begin position="649"/>
        <end position="673"/>
    </location>
</feature>
<evidence type="ECO:0000313" key="8">
    <source>
        <dbReference type="EMBL" id="BAQ16874.1"/>
    </source>
</evidence>
<name>A0A0A8K4I2_9HYPH</name>
<evidence type="ECO:0000256" key="1">
    <source>
        <dbReference type="ARBA" id="ARBA00004651"/>
    </source>
</evidence>
<feature type="domain" description="SSD" evidence="7">
    <location>
        <begin position="246"/>
        <end position="369"/>
    </location>
</feature>